<evidence type="ECO:0000256" key="1">
    <source>
        <dbReference type="SAM" id="Phobius"/>
    </source>
</evidence>
<gene>
    <name evidence="2" type="ORF">E3T61_03405</name>
</gene>
<feature type="transmembrane region" description="Helical" evidence="1">
    <location>
        <begin position="46"/>
        <end position="68"/>
    </location>
</feature>
<keyword evidence="1" id="KW-0472">Membrane</keyword>
<dbReference type="AlphaFoldDB" id="A0A4V3IY31"/>
<feature type="transmembrane region" description="Helical" evidence="1">
    <location>
        <begin position="15"/>
        <end position="39"/>
    </location>
</feature>
<dbReference type="Proteomes" id="UP000298468">
    <property type="component" value="Unassembled WGS sequence"/>
</dbReference>
<keyword evidence="1" id="KW-1133">Transmembrane helix</keyword>
<keyword evidence="1" id="KW-0812">Transmembrane</keyword>
<feature type="transmembrane region" description="Helical" evidence="1">
    <location>
        <begin position="104"/>
        <end position="123"/>
    </location>
</feature>
<reference evidence="2 3" key="1">
    <citation type="submission" date="2019-03" db="EMBL/GenBank/DDBJ databases">
        <title>Genomics of glacier-inhabiting Cryobacterium strains.</title>
        <authorList>
            <person name="Liu Q."/>
            <person name="Xin Y.-H."/>
        </authorList>
    </citation>
    <scope>NUCLEOTIDE SEQUENCE [LARGE SCALE GENOMIC DNA]</scope>
    <source>
        <strain evidence="2 3">Sr59</strain>
    </source>
</reference>
<organism evidence="2 3">
    <name type="scientific">Cryobacterium lactosi</name>
    <dbReference type="NCBI Taxonomy" id="1259202"/>
    <lineage>
        <taxon>Bacteria</taxon>
        <taxon>Bacillati</taxon>
        <taxon>Actinomycetota</taxon>
        <taxon>Actinomycetes</taxon>
        <taxon>Micrococcales</taxon>
        <taxon>Microbacteriaceae</taxon>
        <taxon>Cryobacterium</taxon>
    </lineage>
</organism>
<proteinExistence type="predicted"/>
<sequence>MSESDLLGHWASARWHIIVSQVAPTLLLTALIGFAALGLADTPLSVRIAAAGVLLASGILGALAQIAAANEATAVIGDLQRLDAPSALSRRVIASAPWINVVRLVTPAIFVIVYIALLTALFLP</sequence>
<dbReference type="OrthoDB" id="5193693at2"/>
<protein>
    <recommendedName>
        <fullName evidence="4">ABC transporter permease</fullName>
    </recommendedName>
</protein>
<evidence type="ECO:0000313" key="2">
    <source>
        <dbReference type="EMBL" id="TFD94054.1"/>
    </source>
</evidence>
<dbReference type="EMBL" id="SOHM01000007">
    <property type="protein sequence ID" value="TFD94054.1"/>
    <property type="molecule type" value="Genomic_DNA"/>
</dbReference>
<evidence type="ECO:0008006" key="4">
    <source>
        <dbReference type="Google" id="ProtNLM"/>
    </source>
</evidence>
<comment type="caution">
    <text evidence="2">The sequence shown here is derived from an EMBL/GenBank/DDBJ whole genome shotgun (WGS) entry which is preliminary data.</text>
</comment>
<evidence type="ECO:0000313" key="3">
    <source>
        <dbReference type="Proteomes" id="UP000298468"/>
    </source>
</evidence>
<dbReference type="RefSeq" id="WP_134639483.1">
    <property type="nucleotide sequence ID" value="NZ_SOHM01000007.1"/>
</dbReference>
<name>A0A4V3IY31_9MICO</name>
<keyword evidence="3" id="KW-1185">Reference proteome</keyword>
<accession>A0A4V3IY31</accession>